<keyword evidence="2 5" id="KW-0812">Transmembrane</keyword>
<feature type="transmembrane region" description="Helical" evidence="5">
    <location>
        <begin position="176"/>
        <end position="198"/>
    </location>
</feature>
<feature type="transmembrane region" description="Helical" evidence="5">
    <location>
        <begin position="47"/>
        <end position="66"/>
    </location>
</feature>
<dbReference type="RefSeq" id="WP_102789421.1">
    <property type="nucleotide sequence ID" value="NZ_JBBYHY010000010.1"/>
</dbReference>
<dbReference type="InterPro" id="IPR008217">
    <property type="entry name" value="Ccc1_fam"/>
</dbReference>
<dbReference type="Pfam" id="PF01988">
    <property type="entry name" value="VIT1"/>
    <property type="match status" value="1"/>
</dbReference>
<protein>
    <submittedName>
        <fullName evidence="6">VIT family protein</fullName>
    </submittedName>
</protein>
<evidence type="ECO:0000313" key="7">
    <source>
        <dbReference type="Proteomes" id="UP001455088"/>
    </source>
</evidence>
<evidence type="ECO:0000256" key="5">
    <source>
        <dbReference type="SAM" id="Phobius"/>
    </source>
</evidence>
<dbReference type="EMBL" id="JBBYHY010000010">
    <property type="protein sequence ID" value="MEL3955396.1"/>
    <property type="molecule type" value="Genomic_DNA"/>
</dbReference>
<evidence type="ECO:0000256" key="1">
    <source>
        <dbReference type="ARBA" id="ARBA00004127"/>
    </source>
</evidence>
<feature type="transmembrane region" description="Helical" evidence="5">
    <location>
        <begin position="20"/>
        <end position="41"/>
    </location>
</feature>
<evidence type="ECO:0000256" key="3">
    <source>
        <dbReference type="ARBA" id="ARBA00022989"/>
    </source>
</evidence>
<dbReference type="Proteomes" id="UP001455088">
    <property type="component" value="Unassembled WGS sequence"/>
</dbReference>
<feature type="transmembrane region" description="Helical" evidence="5">
    <location>
        <begin position="210"/>
        <end position="228"/>
    </location>
</feature>
<gene>
    <name evidence="6" type="ORF">AAE039_17705</name>
</gene>
<feature type="transmembrane region" description="Helical" evidence="5">
    <location>
        <begin position="149"/>
        <end position="170"/>
    </location>
</feature>
<keyword evidence="3 5" id="KW-1133">Transmembrane helix</keyword>
<dbReference type="CDD" id="cd02432">
    <property type="entry name" value="Nodulin-21_like_1"/>
    <property type="match status" value="1"/>
</dbReference>
<comment type="caution">
    <text evidence="6">The sequence shown here is derived from an EMBL/GenBank/DDBJ whole genome shotgun (WGS) entry which is preliminary data.</text>
</comment>
<sequence>MSRSRHPEVHRSDRVGWLRAAVLGANDGIVSVAGLVVGIAASGASAATILATGIAGTVAGAMSMAAGEYVSVQSQADTELADLAVEKRELHEDPHSELEELAAIYRHRGLSPDLAHEVATQLTAHDALGAHARDELGITEELRARPMQAAMASAGAFVSGAALPVLTALLAPHAVVGQATTVVTLLGLCLTGTLAAHAGGAPRLRGAVRVTFWGAIAMAAAALVGRLFNVAG</sequence>
<accession>A0ABU9JTJ5</accession>
<evidence type="ECO:0000313" key="6">
    <source>
        <dbReference type="EMBL" id="MEL3955396.1"/>
    </source>
</evidence>
<reference evidence="6 7" key="1">
    <citation type="submission" date="2024-04" db="EMBL/GenBank/DDBJ databases">
        <title>Bacterial endophytes with biocontrol capabilities against important plant pathogens.</title>
        <authorList>
            <person name="Alayande K.A."/>
        </authorList>
    </citation>
    <scope>NUCLEOTIDE SEQUENCE [LARGE SCALE GENOMIC DNA]</scope>
    <source>
        <strain evidence="6 7">KV22</strain>
    </source>
</reference>
<name>A0ABU9JTJ5_9GAMM</name>
<keyword evidence="7" id="KW-1185">Reference proteome</keyword>
<dbReference type="PANTHER" id="PTHR31851">
    <property type="entry name" value="FE(2+)/MN(2+) TRANSPORTER PCL1"/>
    <property type="match status" value="1"/>
</dbReference>
<evidence type="ECO:0000256" key="4">
    <source>
        <dbReference type="ARBA" id="ARBA00023136"/>
    </source>
</evidence>
<organism evidence="6 7">
    <name type="scientific">Stenotrophomonas bentonitica</name>
    <dbReference type="NCBI Taxonomy" id="1450134"/>
    <lineage>
        <taxon>Bacteria</taxon>
        <taxon>Pseudomonadati</taxon>
        <taxon>Pseudomonadota</taxon>
        <taxon>Gammaproteobacteria</taxon>
        <taxon>Lysobacterales</taxon>
        <taxon>Lysobacteraceae</taxon>
        <taxon>Stenotrophomonas</taxon>
    </lineage>
</organism>
<evidence type="ECO:0000256" key="2">
    <source>
        <dbReference type="ARBA" id="ARBA00022692"/>
    </source>
</evidence>
<comment type="subcellular location">
    <subcellularLocation>
        <location evidence="1">Endomembrane system</location>
        <topology evidence="1">Multi-pass membrane protein</topology>
    </subcellularLocation>
</comment>
<keyword evidence="4 5" id="KW-0472">Membrane</keyword>
<proteinExistence type="predicted"/>